<evidence type="ECO:0000313" key="2">
    <source>
        <dbReference type="Proteomes" id="UP000177625"/>
    </source>
</evidence>
<sequence length="152" mass="16960">MLGVSLSLPSPSGIDEYSIIGSATHFRLLVFFSESLCLFFNADIIPSPTYQGMFHRARLSYDTSISHNGSVPASDSTSRNSRPIMLWDDLLPTCRSWTVIGCTFQQIQKADRIKPRYIVRAPGSTKEIGLVLCPNIEIQLALLPEFIYCISK</sequence>
<dbReference type="EMBL" id="FJVC01000036">
    <property type="protein sequence ID" value="CZT41523.1"/>
    <property type="molecule type" value="Genomic_DNA"/>
</dbReference>
<name>A0A1E1LXD7_RHYSE</name>
<organism evidence="1 2">
    <name type="scientific">Rhynchosporium secalis</name>
    <name type="common">Barley scald fungus</name>
    <dbReference type="NCBI Taxonomy" id="38038"/>
    <lineage>
        <taxon>Eukaryota</taxon>
        <taxon>Fungi</taxon>
        <taxon>Dikarya</taxon>
        <taxon>Ascomycota</taxon>
        <taxon>Pezizomycotina</taxon>
        <taxon>Leotiomycetes</taxon>
        <taxon>Helotiales</taxon>
        <taxon>Ploettnerulaceae</taxon>
        <taxon>Rhynchosporium</taxon>
    </lineage>
</organism>
<dbReference type="Proteomes" id="UP000177625">
    <property type="component" value="Unassembled WGS sequence"/>
</dbReference>
<accession>A0A1E1LXD7</accession>
<reference evidence="2" key="1">
    <citation type="submission" date="2016-03" db="EMBL/GenBank/DDBJ databases">
        <authorList>
            <person name="Guldener U."/>
        </authorList>
    </citation>
    <scope>NUCLEOTIDE SEQUENCE [LARGE SCALE GENOMIC DNA]</scope>
</reference>
<keyword evidence="2" id="KW-1185">Reference proteome</keyword>
<proteinExistence type="predicted"/>
<dbReference type="AlphaFoldDB" id="A0A1E1LXD7"/>
<protein>
    <submittedName>
        <fullName evidence="1">Uncharacterized protein</fullName>
    </submittedName>
</protein>
<gene>
    <name evidence="1" type="ORF">RSE6_01270</name>
</gene>
<evidence type="ECO:0000313" key="1">
    <source>
        <dbReference type="EMBL" id="CZT41523.1"/>
    </source>
</evidence>